<evidence type="ECO:0000256" key="1">
    <source>
        <dbReference type="SAM" id="Phobius"/>
    </source>
</evidence>
<keyword evidence="1" id="KW-0472">Membrane</keyword>
<keyword evidence="1" id="KW-0812">Transmembrane</keyword>
<keyword evidence="1" id="KW-1133">Transmembrane helix</keyword>
<dbReference type="AlphaFoldDB" id="A0A6I7TGQ7"/>
<proteinExistence type="predicted"/>
<accession>A0A6I7TGQ7</accession>
<dbReference type="EMBL" id="LKPO01000009">
    <property type="protein sequence ID" value="OLF94883.1"/>
    <property type="molecule type" value="Genomic_DNA"/>
</dbReference>
<dbReference type="EMBL" id="NILF01000068">
    <property type="protein sequence ID" value="TWL33323.1"/>
    <property type="molecule type" value="Genomic_DNA"/>
</dbReference>
<feature type="transmembrane region" description="Helical" evidence="1">
    <location>
        <begin position="20"/>
        <end position="39"/>
    </location>
</feature>
<reference evidence="3 5" key="2">
    <citation type="submission" date="2019-06" db="EMBL/GenBank/DDBJ databases">
        <title>Genome sequence analysis of &gt;100 Bacillus licheniformis strains suggests intrinsic resistance to this species.</title>
        <authorList>
            <person name="Wels M."/>
            <person name="Siezen R.J."/>
            <person name="Johansen E."/>
            <person name="Stuer-Lauridsen B."/>
            <person name="Bjerre K."/>
            <person name="Nielsen B.K.K."/>
        </authorList>
    </citation>
    <scope>NUCLEOTIDE SEQUENCE [LARGE SCALE GENOMIC DNA]</scope>
    <source>
        <strain evidence="3 5">BAC-15381</strain>
    </source>
</reference>
<protein>
    <submittedName>
        <fullName evidence="2">Uncharacterized protein</fullName>
    </submittedName>
</protein>
<evidence type="ECO:0000313" key="4">
    <source>
        <dbReference type="Proteomes" id="UP000185604"/>
    </source>
</evidence>
<comment type="caution">
    <text evidence="2">The sequence shown here is derived from an EMBL/GenBank/DDBJ whole genome shotgun (WGS) entry which is preliminary data.</text>
</comment>
<gene>
    <name evidence="2" type="ORF">B4121_1713</name>
    <name evidence="3" type="ORF">CHCC15381_4367</name>
</gene>
<reference evidence="2 4" key="1">
    <citation type="journal article" date="2016" name="Front. Microbiol.">
        <title>High-Level Heat Resistance of Spores of Bacillus amyloliquefaciens and Bacillus licheniformis Results from the Presence of a spoVA Operon in a Tn1546 Transposon.</title>
        <authorList>
            <person name="Berendsen E.M."/>
            <person name="Koning R.A."/>
            <person name="Boekhorst J."/>
            <person name="de Jong A."/>
            <person name="Kuipers O.P."/>
            <person name="Wells-Bennik M.H."/>
        </authorList>
    </citation>
    <scope>NUCLEOTIDE SEQUENCE [LARGE SCALE GENOMIC DNA]</scope>
    <source>
        <strain evidence="2 4">B4121</strain>
    </source>
</reference>
<dbReference type="Proteomes" id="UP000185604">
    <property type="component" value="Unassembled WGS sequence"/>
</dbReference>
<evidence type="ECO:0000313" key="2">
    <source>
        <dbReference type="EMBL" id="OLF94883.1"/>
    </source>
</evidence>
<sequence>MYPDSWHIIYDVMKQINDPINQCFLLIYRVIFLFAPYLFDW</sequence>
<organism evidence="2 4">
    <name type="scientific">Bacillus paralicheniformis</name>
    <dbReference type="NCBI Taxonomy" id="1648923"/>
    <lineage>
        <taxon>Bacteria</taxon>
        <taxon>Bacillati</taxon>
        <taxon>Bacillota</taxon>
        <taxon>Bacilli</taxon>
        <taxon>Bacillales</taxon>
        <taxon>Bacillaceae</taxon>
        <taxon>Bacillus</taxon>
    </lineage>
</organism>
<dbReference type="Proteomes" id="UP000429980">
    <property type="component" value="Unassembled WGS sequence"/>
</dbReference>
<evidence type="ECO:0000313" key="3">
    <source>
        <dbReference type="EMBL" id="TWL33323.1"/>
    </source>
</evidence>
<keyword evidence="5" id="KW-1185">Reference proteome</keyword>
<name>A0A6I7TGQ7_9BACI</name>
<evidence type="ECO:0000313" key="5">
    <source>
        <dbReference type="Proteomes" id="UP000429980"/>
    </source>
</evidence>